<comment type="caution">
    <text evidence="6">Lacks conserved residue(s) required for the propagation of feature annotation.</text>
</comment>
<sequence length="594" mass="68093">MKPQHFNESPITPTLTIISLLLLQWKLNCLTFHFAFAQTYMMFFVSFYRMTIISFPILYSKIWKFAFPGSVGVTIFTPFLSVYPLIVSPSWFFIDRSTHCFDIATENSMSKYYIMRELYIFLTVFLIATSLVNCVSVILFCIRSKRHNDKAERNMFILALLDFLFQLTFYILFAIIYNRAEKDSVTEYLVPYASDVVTFSNAYLLILLNKKIRRRVLLLVKCRGTAPKAAILVNPGPTYTGAATVTSSQDEPKMAIPYRVISKNTDTEKLDSDWLLAKLNFYARPVWNVISPGRTSTSGQAQLPSIVFHHLNIFCSSRYVRISSLHKTDLLHSIMCTNVLVFVNSLYLIQLANMTREDSWWSGIYSKEPLLFTGILNCLSIHFAFVQSYMTFFVSLYRTTVIAFPVLHVKLWKYFFPCTVAITLLTPFIFVHPMLTKSSYYSISKFNNYDVQTLANRGLILTQFLIFMTAALVTTSAVNAISVILLCIRSKRTDDKAERNMFILAILDFFVQCSFYVLYVMIYKRVGIDGTADVIVPYASDLLTFSNAYLLLILNKKIRRRVFLLMKCRGSAVTPHNLQAIPSANIITAVQPTS</sequence>
<dbReference type="Proteomes" id="UP000025227">
    <property type="component" value="Unplaced"/>
</dbReference>
<feature type="transmembrane region" description="Helical" evidence="6">
    <location>
        <begin position="154"/>
        <end position="177"/>
    </location>
</feature>
<reference evidence="8" key="1">
    <citation type="submission" date="2020-12" db="UniProtKB">
        <authorList>
            <consortium name="WormBaseParasite"/>
        </authorList>
    </citation>
    <scope>IDENTIFICATION</scope>
    <source>
        <strain evidence="8">MHco3</strain>
    </source>
</reference>
<feature type="transmembrane region" description="Helical" evidence="6">
    <location>
        <begin position="30"/>
        <end position="50"/>
    </location>
</feature>
<feature type="transmembrane region" description="Helical" evidence="6">
    <location>
        <begin position="500"/>
        <end position="523"/>
    </location>
</feature>
<feature type="transmembrane region" description="Helical" evidence="6">
    <location>
        <begin position="62"/>
        <end position="86"/>
    </location>
</feature>
<feature type="transmembrane region" description="Helical" evidence="6">
    <location>
        <begin position="535"/>
        <end position="554"/>
    </location>
</feature>
<dbReference type="AlphaFoldDB" id="A0A7I4Y356"/>
<dbReference type="GO" id="GO:0004888">
    <property type="term" value="F:transmembrane signaling receptor activity"/>
    <property type="evidence" value="ECO:0007669"/>
    <property type="project" value="InterPro"/>
</dbReference>
<keyword evidence="3 6" id="KW-0812">Transmembrane</keyword>
<evidence type="ECO:0000313" key="7">
    <source>
        <dbReference type="Proteomes" id="UP000025227"/>
    </source>
</evidence>
<feature type="transmembrane region" description="Helical" evidence="6">
    <location>
        <begin position="414"/>
        <end position="435"/>
    </location>
</feature>
<protein>
    <recommendedName>
        <fullName evidence="6">Serpentine receptor class gamma</fullName>
    </recommendedName>
</protein>
<comment type="subcellular location">
    <subcellularLocation>
        <location evidence="1">Membrane</location>
        <topology evidence="1">Multi-pass membrane protein</topology>
    </subcellularLocation>
</comment>
<organism evidence="7 8">
    <name type="scientific">Haemonchus contortus</name>
    <name type="common">Barber pole worm</name>
    <dbReference type="NCBI Taxonomy" id="6289"/>
    <lineage>
        <taxon>Eukaryota</taxon>
        <taxon>Metazoa</taxon>
        <taxon>Ecdysozoa</taxon>
        <taxon>Nematoda</taxon>
        <taxon>Chromadorea</taxon>
        <taxon>Rhabditida</taxon>
        <taxon>Rhabditina</taxon>
        <taxon>Rhabditomorpha</taxon>
        <taxon>Strongyloidea</taxon>
        <taxon>Trichostrongylidae</taxon>
        <taxon>Haemonchus</taxon>
    </lineage>
</organism>
<evidence type="ECO:0000256" key="4">
    <source>
        <dbReference type="ARBA" id="ARBA00022989"/>
    </source>
</evidence>
<dbReference type="WBParaSite" id="HCON_00042060-00001">
    <property type="protein sequence ID" value="HCON_00042060-00001"/>
    <property type="gene ID" value="HCON_00042060"/>
</dbReference>
<name>A0A7I4Y356_HAECO</name>
<keyword evidence="7" id="KW-1185">Reference proteome</keyword>
<dbReference type="OrthoDB" id="5795908at2759"/>
<dbReference type="GO" id="GO:0007606">
    <property type="term" value="P:sensory perception of chemical stimulus"/>
    <property type="evidence" value="ECO:0007669"/>
    <property type="project" value="UniProtKB-UniRule"/>
</dbReference>
<evidence type="ECO:0000256" key="5">
    <source>
        <dbReference type="ARBA" id="ARBA00023136"/>
    </source>
</evidence>
<evidence type="ECO:0000256" key="3">
    <source>
        <dbReference type="ARBA" id="ARBA00022692"/>
    </source>
</evidence>
<dbReference type="Gene3D" id="1.20.1070.10">
    <property type="entry name" value="Rhodopsin 7-helix transmembrane proteins"/>
    <property type="match status" value="1"/>
</dbReference>
<feature type="transmembrane region" description="Helical" evidence="6">
    <location>
        <begin position="189"/>
        <end position="208"/>
    </location>
</feature>
<dbReference type="SUPFAM" id="SSF81321">
    <property type="entry name" value="Family A G protein-coupled receptor-like"/>
    <property type="match status" value="1"/>
</dbReference>
<proteinExistence type="inferred from homology"/>
<feature type="transmembrane region" description="Helical" evidence="6">
    <location>
        <begin position="370"/>
        <end position="394"/>
    </location>
</feature>
<dbReference type="Pfam" id="PF02118">
    <property type="entry name" value="Srg"/>
    <property type="match status" value="2"/>
</dbReference>
<evidence type="ECO:0000256" key="6">
    <source>
        <dbReference type="RuleBase" id="RU280813"/>
    </source>
</evidence>
<feature type="transmembrane region" description="Helical" evidence="6">
    <location>
        <begin position="464"/>
        <end position="488"/>
    </location>
</feature>
<comment type="similarity">
    <text evidence="2 6">Belongs to the nematode receptor-like protein srg family.</text>
</comment>
<evidence type="ECO:0000313" key="8">
    <source>
        <dbReference type="WBParaSite" id="HCON_00042060-00001"/>
    </source>
</evidence>
<feature type="transmembrane region" description="Helical" evidence="6">
    <location>
        <begin position="330"/>
        <end position="350"/>
    </location>
</feature>
<keyword evidence="5 6" id="KW-0472">Membrane</keyword>
<dbReference type="PANTHER" id="PTHR31552">
    <property type="entry name" value="SERPENTINE RECEPTOR CLASS GAMMA"/>
    <property type="match status" value="1"/>
</dbReference>
<dbReference type="GO" id="GO:0016020">
    <property type="term" value="C:membrane"/>
    <property type="evidence" value="ECO:0007669"/>
    <property type="project" value="UniProtKB-SubCell"/>
</dbReference>
<keyword evidence="4 6" id="KW-1133">Transmembrane helix</keyword>
<evidence type="ECO:0000256" key="2">
    <source>
        <dbReference type="ARBA" id="ARBA00005692"/>
    </source>
</evidence>
<dbReference type="PANTHER" id="PTHR31552:SF29">
    <property type="entry name" value="SERPENTINE RECEPTOR CLASS GAMMA"/>
    <property type="match status" value="1"/>
</dbReference>
<feature type="transmembrane region" description="Helical" evidence="6">
    <location>
        <begin position="118"/>
        <end position="142"/>
    </location>
</feature>
<accession>A0A7I4Y356</accession>
<dbReference type="InterPro" id="IPR000609">
    <property type="entry name" value="7TM_GPCR_serpentine_rcpt_Srg"/>
</dbReference>
<evidence type="ECO:0000256" key="1">
    <source>
        <dbReference type="ARBA" id="ARBA00004141"/>
    </source>
</evidence>